<keyword evidence="2 4" id="KW-0378">Hydrolase</keyword>
<dbReference type="InterPro" id="IPR050228">
    <property type="entry name" value="Carboxylesterase_BioH"/>
</dbReference>
<dbReference type="InterPro" id="IPR002410">
    <property type="entry name" value="Peptidase_S33"/>
</dbReference>
<dbReference type="KEGG" id="nsm:JO391_04865"/>
<organism evidence="4 5">
    <name type="scientific">Neotabrizicola shimadae</name>
    <dbReference type="NCBI Taxonomy" id="2807096"/>
    <lineage>
        <taxon>Bacteria</taxon>
        <taxon>Pseudomonadati</taxon>
        <taxon>Pseudomonadota</taxon>
        <taxon>Alphaproteobacteria</taxon>
        <taxon>Rhodobacterales</taxon>
        <taxon>Paracoccaceae</taxon>
        <taxon>Neotabrizicola</taxon>
    </lineage>
</organism>
<dbReference type="PRINTS" id="PR00793">
    <property type="entry name" value="PROAMNOPTASE"/>
</dbReference>
<dbReference type="Proteomes" id="UP000826300">
    <property type="component" value="Chromosome"/>
</dbReference>
<reference evidence="4" key="1">
    <citation type="submission" date="2021-02" db="EMBL/GenBank/DDBJ databases">
        <title>Rhodobacter shimadae sp. nov., an aerobic anoxygenic phototrophic bacterium isolated from a hot spring.</title>
        <authorList>
            <person name="Muramatsu S."/>
            <person name="Haruta S."/>
            <person name="Hirose S."/>
            <person name="Hanada S."/>
        </authorList>
    </citation>
    <scope>NUCLEOTIDE SEQUENCE</scope>
    <source>
        <strain evidence="4">N10</strain>
    </source>
</reference>
<dbReference type="GO" id="GO:0006508">
    <property type="term" value="P:proteolysis"/>
    <property type="evidence" value="ECO:0007669"/>
    <property type="project" value="InterPro"/>
</dbReference>
<evidence type="ECO:0000313" key="5">
    <source>
        <dbReference type="Proteomes" id="UP000826300"/>
    </source>
</evidence>
<accession>A0A8G0ZUR6</accession>
<sequence>MATSLILGAAALGGSGLLTSRRARERERAAEAAYPPIGQLVPVGGGMVHAHVMGSGRDIVLLHGASGNIRDFTFGLAQTLAHQFRVILLDRPGLGWSSDMGPDDQAPAAQALHLMQAAEVLGVRRPLVLGHSYGGAIALAWALEARGALAPAAVVVLAGASMPWEGGLDRWYTLTGHPVISQLAVPAIAAFATPAQIEASITGIFAPDPVPPGYAAHFGAGLTLRRWSLMANARQVRGLKPHLRQMAGMYPGLRMPVEIVHGTSDGVVPADIHAIPLARLLPSARLTLLPDTGHMPHHTAPKPVMDAIRRAVAASDGAG</sequence>
<keyword evidence="5" id="KW-1185">Reference proteome</keyword>
<evidence type="ECO:0000313" key="4">
    <source>
        <dbReference type="EMBL" id="QYZ70849.1"/>
    </source>
</evidence>
<dbReference type="GO" id="GO:0008233">
    <property type="term" value="F:peptidase activity"/>
    <property type="evidence" value="ECO:0007669"/>
    <property type="project" value="InterPro"/>
</dbReference>
<dbReference type="Pfam" id="PF00561">
    <property type="entry name" value="Abhydrolase_1"/>
    <property type="match status" value="1"/>
</dbReference>
<feature type="domain" description="AB hydrolase-1" evidence="3">
    <location>
        <begin position="59"/>
        <end position="301"/>
    </location>
</feature>
<dbReference type="InterPro" id="IPR029058">
    <property type="entry name" value="AB_hydrolase_fold"/>
</dbReference>
<evidence type="ECO:0000259" key="3">
    <source>
        <dbReference type="Pfam" id="PF00561"/>
    </source>
</evidence>
<dbReference type="Gene3D" id="3.40.50.1820">
    <property type="entry name" value="alpha/beta hydrolase"/>
    <property type="match status" value="1"/>
</dbReference>
<dbReference type="PANTHER" id="PTHR43194:SF2">
    <property type="entry name" value="PEROXISOMAL MEMBRANE PROTEIN LPX1"/>
    <property type="match status" value="1"/>
</dbReference>
<evidence type="ECO:0000256" key="1">
    <source>
        <dbReference type="ARBA" id="ARBA00010088"/>
    </source>
</evidence>
<name>A0A8G0ZUR6_9RHOB</name>
<dbReference type="PANTHER" id="PTHR43194">
    <property type="entry name" value="HYDROLASE ALPHA/BETA FOLD FAMILY"/>
    <property type="match status" value="1"/>
</dbReference>
<proteinExistence type="inferred from homology"/>
<comment type="similarity">
    <text evidence="1">Belongs to the peptidase S33 family.</text>
</comment>
<dbReference type="EMBL" id="CP069370">
    <property type="protein sequence ID" value="QYZ70849.1"/>
    <property type="molecule type" value="Genomic_DNA"/>
</dbReference>
<protein>
    <submittedName>
        <fullName evidence="4">Alpha/beta hydrolase</fullName>
    </submittedName>
</protein>
<dbReference type="SUPFAM" id="SSF53474">
    <property type="entry name" value="alpha/beta-Hydrolases"/>
    <property type="match status" value="1"/>
</dbReference>
<dbReference type="RefSeq" id="WP_220663066.1">
    <property type="nucleotide sequence ID" value="NZ_CP069370.1"/>
</dbReference>
<evidence type="ECO:0000256" key="2">
    <source>
        <dbReference type="ARBA" id="ARBA00022801"/>
    </source>
</evidence>
<gene>
    <name evidence="4" type="ORF">JO391_04865</name>
</gene>
<dbReference type="AlphaFoldDB" id="A0A8G0ZUR6"/>
<dbReference type="PRINTS" id="PR00111">
    <property type="entry name" value="ABHYDROLASE"/>
</dbReference>
<dbReference type="InterPro" id="IPR000073">
    <property type="entry name" value="AB_hydrolase_1"/>
</dbReference>